<dbReference type="AlphaFoldDB" id="A0A395JPH1"/>
<keyword evidence="2" id="KW-0472">Membrane</keyword>
<evidence type="ECO:0000313" key="4">
    <source>
        <dbReference type="Proteomes" id="UP000253083"/>
    </source>
</evidence>
<comment type="caution">
    <text evidence="3">The sequence shown here is derived from an EMBL/GenBank/DDBJ whole genome shotgun (WGS) entry which is preliminary data.</text>
</comment>
<dbReference type="RefSeq" id="WP_113952832.1">
    <property type="nucleotide sequence ID" value="NZ_QNRT01000001.1"/>
</dbReference>
<dbReference type="Proteomes" id="UP000253083">
    <property type="component" value="Unassembled WGS sequence"/>
</dbReference>
<organism evidence="3 4">
    <name type="scientific">Arenicella xantha</name>
    <dbReference type="NCBI Taxonomy" id="644221"/>
    <lineage>
        <taxon>Bacteria</taxon>
        <taxon>Pseudomonadati</taxon>
        <taxon>Pseudomonadota</taxon>
        <taxon>Gammaproteobacteria</taxon>
        <taxon>Arenicellales</taxon>
        <taxon>Arenicellaceae</taxon>
        <taxon>Arenicella</taxon>
    </lineage>
</organism>
<evidence type="ECO:0000256" key="2">
    <source>
        <dbReference type="SAM" id="Phobius"/>
    </source>
</evidence>
<dbReference type="PANTHER" id="PTHR31876">
    <property type="entry name" value="COV-LIKE PROTEIN 1"/>
    <property type="match status" value="1"/>
</dbReference>
<sequence length="232" mass="25819">MMIWLRRYFVAGLLVWLPLVATYVVLSFAIRLIDRSLLLLPHSLRPETLIGFQIPGLGVILTLALVIVTGLIVANFFGRRLISAWESVLARIPLVRTVYGAVKQITASLFADASQSFREVVLVEYPRRGLWMLAFVTGDTPKKFQQVVGKDLINIYVPTTPNPTSGFYIMVPPSEVMRLNVPVEVGLKMILSAGVVNPLDDPVEAKKMADELQRTKAKQAAKAKREKNESTT</sequence>
<dbReference type="OrthoDB" id="9780267at2"/>
<accession>A0A395JPH1</accession>
<proteinExistence type="predicted"/>
<evidence type="ECO:0000313" key="3">
    <source>
        <dbReference type="EMBL" id="RBP53243.1"/>
    </source>
</evidence>
<keyword evidence="4" id="KW-1185">Reference proteome</keyword>
<keyword evidence="2" id="KW-0812">Transmembrane</keyword>
<dbReference type="InterPro" id="IPR007462">
    <property type="entry name" value="COV1-like"/>
</dbReference>
<name>A0A395JPH1_9GAMM</name>
<dbReference type="Pfam" id="PF04367">
    <property type="entry name" value="DUF502"/>
    <property type="match status" value="1"/>
</dbReference>
<gene>
    <name evidence="3" type="ORF">DFR28_101629</name>
</gene>
<feature type="compositionally biased region" description="Basic residues" evidence="1">
    <location>
        <begin position="215"/>
        <end position="225"/>
    </location>
</feature>
<feature type="transmembrane region" description="Helical" evidence="2">
    <location>
        <begin position="53"/>
        <end position="77"/>
    </location>
</feature>
<reference evidence="3 4" key="1">
    <citation type="submission" date="2018-06" db="EMBL/GenBank/DDBJ databases">
        <title>Genomic Encyclopedia of Type Strains, Phase IV (KMG-IV): sequencing the most valuable type-strain genomes for metagenomic binning, comparative biology and taxonomic classification.</title>
        <authorList>
            <person name="Goeker M."/>
        </authorList>
    </citation>
    <scope>NUCLEOTIDE SEQUENCE [LARGE SCALE GENOMIC DNA]</scope>
    <source>
        <strain evidence="3 4">DSM 24032</strain>
    </source>
</reference>
<dbReference type="InParanoid" id="A0A395JPH1"/>
<keyword evidence="2" id="KW-1133">Transmembrane helix</keyword>
<feature type="region of interest" description="Disordered" evidence="1">
    <location>
        <begin position="210"/>
        <end position="232"/>
    </location>
</feature>
<dbReference type="PANTHER" id="PTHR31876:SF26">
    <property type="entry name" value="PROTEIN LIKE COV 2"/>
    <property type="match status" value="1"/>
</dbReference>
<evidence type="ECO:0000256" key="1">
    <source>
        <dbReference type="SAM" id="MobiDB-lite"/>
    </source>
</evidence>
<protein>
    <submittedName>
        <fullName evidence="3">Putative membrane protein</fullName>
    </submittedName>
</protein>
<dbReference type="EMBL" id="QNRT01000001">
    <property type="protein sequence ID" value="RBP53243.1"/>
    <property type="molecule type" value="Genomic_DNA"/>
</dbReference>